<dbReference type="EMBL" id="JABFUD020000019">
    <property type="protein sequence ID" value="KAI5065510.1"/>
    <property type="molecule type" value="Genomic_DNA"/>
</dbReference>
<keyword evidence="5" id="KW-0677">Repeat</keyword>
<keyword evidence="4 10" id="KW-0812">Transmembrane</keyword>
<organism evidence="12 13">
    <name type="scientific">Adiantum capillus-veneris</name>
    <name type="common">Maidenhair fern</name>
    <dbReference type="NCBI Taxonomy" id="13818"/>
    <lineage>
        <taxon>Eukaryota</taxon>
        <taxon>Viridiplantae</taxon>
        <taxon>Streptophyta</taxon>
        <taxon>Embryophyta</taxon>
        <taxon>Tracheophyta</taxon>
        <taxon>Polypodiopsida</taxon>
        <taxon>Polypodiidae</taxon>
        <taxon>Polypodiales</taxon>
        <taxon>Pteridineae</taxon>
        <taxon>Pteridaceae</taxon>
        <taxon>Vittarioideae</taxon>
        <taxon>Adiantum</taxon>
    </lineage>
</organism>
<keyword evidence="7 10" id="KW-0472">Membrane</keyword>
<proteinExistence type="inferred from homology"/>
<comment type="caution">
    <text evidence="12">The sequence shown here is derived from an EMBL/GenBank/DDBJ whole genome shotgun (WGS) entry which is preliminary data.</text>
</comment>
<dbReference type="Gene3D" id="3.80.10.10">
    <property type="entry name" value="Ribonuclease Inhibitor"/>
    <property type="match status" value="1"/>
</dbReference>
<dbReference type="OrthoDB" id="676979at2759"/>
<name>A0A9D4UCT1_ADICA</name>
<dbReference type="GO" id="GO:0016020">
    <property type="term" value="C:membrane"/>
    <property type="evidence" value="ECO:0007669"/>
    <property type="project" value="UniProtKB-SubCell"/>
</dbReference>
<dbReference type="Pfam" id="PF13855">
    <property type="entry name" value="LRR_8"/>
    <property type="match status" value="1"/>
</dbReference>
<evidence type="ECO:0000256" key="11">
    <source>
        <dbReference type="SAM" id="SignalP"/>
    </source>
</evidence>
<evidence type="ECO:0000256" key="1">
    <source>
        <dbReference type="ARBA" id="ARBA00004167"/>
    </source>
</evidence>
<feature type="compositionally biased region" description="Low complexity" evidence="9">
    <location>
        <begin position="30"/>
        <end position="69"/>
    </location>
</feature>
<dbReference type="InterPro" id="IPR001611">
    <property type="entry name" value="Leu-rich_rpt"/>
</dbReference>
<evidence type="ECO:0000256" key="10">
    <source>
        <dbReference type="SAM" id="Phobius"/>
    </source>
</evidence>
<feature type="chain" id="PRO_5038745186" evidence="11">
    <location>
        <begin position="24"/>
        <end position="500"/>
    </location>
</feature>
<evidence type="ECO:0000256" key="7">
    <source>
        <dbReference type="ARBA" id="ARBA00023136"/>
    </source>
</evidence>
<dbReference type="PANTHER" id="PTHR48064:SF1">
    <property type="entry name" value="RECEPTOR-LIKE PROTEIN 51-RELATED"/>
    <property type="match status" value="1"/>
</dbReference>
<feature type="transmembrane region" description="Helical" evidence="10">
    <location>
        <begin position="471"/>
        <end position="492"/>
    </location>
</feature>
<dbReference type="AlphaFoldDB" id="A0A9D4UCT1"/>
<evidence type="ECO:0000256" key="6">
    <source>
        <dbReference type="ARBA" id="ARBA00022989"/>
    </source>
</evidence>
<feature type="compositionally biased region" description="Low complexity" evidence="9">
    <location>
        <begin position="80"/>
        <end position="97"/>
    </location>
</feature>
<evidence type="ECO:0000256" key="2">
    <source>
        <dbReference type="ARBA" id="ARBA00009592"/>
    </source>
</evidence>
<reference evidence="12" key="1">
    <citation type="submission" date="2021-01" db="EMBL/GenBank/DDBJ databases">
        <title>Adiantum capillus-veneris genome.</title>
        <authorList>
            <person name="Fang Y."/>
            <person name="Liao Q."/>
        </authorList>
    </citation>
    <scope>NUCLEOTIDE SEQUENCE</scope>
    <source>
        <strain evidence="12">H3</strain>
        <tissue evidence="12">Leaf</tissue>
    </source>
</reference>
<evidence type="ECO:0000256" key="5">
    <source>
        <dbReference type="ARBA" id="ARBA00022737"/>
    </source>
</evidence>
<dbReference type="FunFam" id="3.80.10.10:FF:000111">
    <property type="entry name" value="LRR receptor-like serine/threonine-protein kinase ERECTA"/>
    <property type="match status" value="1"/>
</dbReference>
<keyword evidence="6 10" id="KW-1133">Transmembrane helix</keyword>
<evidence type="ECO:0000256" key="3">
    <source>
        <dbReference type="ARBA" id="ARBA00022614"/>
    </source>
</evidence>
<dbReference type="InterPro" id="IPR053038">
    <property type="entry name" value="RLP_Defense"/>
</dbReference>
<sequence>MSRHRRIWTLCFALLLLHQSLKASTAAAAPAVAPVPSKNASAVTPSASARAPSASSPATAPSVEASTPTDVASPPPKAAPAPQQLGSPGSSPSPSNSTKNGGAPAPKRPASASNGTLEPAQARALSALGISVGTDPCNTAAQRNLICDDSVPYKHLIFLHLEYCTMGQVFPVAAWDNLTTLQSLSFSDCPAKQMALPKELLETVTSLQVVASLGRSEENVLAQGLTGVWLSKFYNVRKLVVQDVVVNVSTLSFITNNMTHLQELIFSNTNLTGALPKKWASEDLISLEVSGNDMEGGIPTPVTQLLKLNSLDLSSCNLSGSIPSALGNLSLLQTLKLGSNRLKGQIPSSLQKLATLQYLDLSDNQLNGSVPAFLAHLPALRYLDLSKNNFKGQLPFNSSFIKSLNTFKVGSNAQLCYNSSIISSKLVTGLQPCDSNGLPPAITGDFSPSPAPAPETQGPPPSSHHHGPKRIVLIVAIALASIIGIIVIAIVLSRCCSSKG</sequence>
<dbReference type="PANTHER" id="PTHR48064">
    <property type="entry name" value="OS01G0750400 PROTEIN"/>
    <property type="match status" value="1"/>
</dbReference>
<dbReference type="Pfam" id="PF00560">
    <property type="entry name" value="LRR_1"/>
    <property type="match status" value="1"/>
</dbReference>
<evidence type="ECO:0000256" key="9">
    <source>
        <dbReference type="SAM" id="MobiDB-lite"/>
    </source>
</evidence>
<keyword evidence="3" id="KW-0433">Leucine-rich repeat</keyword>
<dbReference type="PRINTS" id="PR00019">
    <property type="entry name" value="LEURICHRPT"/>
</dbReference>
<dbReference type="InterPro" id="IPR032675">
    <property type="entry name" value="LRR_dom_sf"/>
</dbReference>
<evidence type="ECO:0000256" key="4">
    <source>
        <dbReference type="ARBA" id="ARBA00022692"/>
    </source>
</evidence>
<keyword evidence="11" id="KW-0732">Signal</keyword>
<feature type="region of interest" description="Disordered" evidence="9">
    <location>
        <begin position="444"/>
        <end position="466"/>
    </location>
</feature>
<keyword evidence="8" id="KW-0325">Glycoprotein</keyword>
<feature type="compositionally biased region" description="Pro residues" evidence="9">
    <location>
        <begin position="449"/>
        <end position="462"/>
    </location>
</feature>
<dbReference type="Proteomes" id="UP000886520">
    <property type="component" value="Chromosome 19"/>
</dbReference>
<gene>
    <name evidence="12" type="ORF">GOP47_0020205</name>
</gene>
<evidence type="ECO:0000313" key="12">
    <source>
        <dbReference type="EMBL" id="KAI5065510.1"/>
    </source>
</evidence>
<evidence type="ECO:0000256" key="8">
    <source>
        <dbReference type="ARBA" id="ARBA00023180"/>
    </source>
</evidence>
<evidence type="ECO:0000313" key="13">
    <source>
        <dbReference type="Proteomes" id="UP000886520"/>
    </source>
</evidence>
<comment type="similarity">
    <text evidence="2">Belongs to the RLP family.</text>
</comment>
<keyword evidence="13" id="KW-1185">Reference proteome</keyword>
<dbReference type="SUPFAM" id="SSF52058">
    <property type="entry name" value="L domain-like"/>
    <property type="match status" value="1"/>
</dbReference>
<feature type="signal peptide" evidence="11">
    <location>
        <begin position="1"/>
        <end position="23"/>
    </location>
</feature>
<feature type="region of interest" description="Disordered" evidence="9">
    <location>
        <begin position="30"/>
        <end position="115"/>
    </location>
</feature>
<protein>
    <submittedName>
        <fullName evidence="12">Uncharacterized protein</fullName>
    </submittedName>
</protein>
<comment type="subcellular location">
    <subcellularLocation>
        <location evidence="1">Membrane</location>
        <topology evidence="1">Single-pass membrane protein</topology>
    </subcellularLocation>
</comment>
<accession>A0A9D4UCT1</accession>